<dbReference type="EMBL" id="CP014206">
    <property type="protein sequence ID" value="AMK12808.1"/>
    <property type="molecule type" value="Genomic_DNA"/>
</dbReference>
<dbReference type="InterPro" id="IPR021730">
    <property type="entry name" value="YdbH"/>
</dbReference>
<gene>
    <name evidence="1" type="ORF">AWY79_17715</name>
    <name evidence="2" type="ORF">EDC59_11115</name>
</gene>
<protein>
    <submittedName>
        <fullName evidence="2">Dicarboxylate transport</fullName>
    </submittedName>
</protein>
<dbReference type="AlphaFoldDB" id="A0A126QSM3"/>
<evidence type="ECO:0000313" key="3">
    <source>
        <dbReference type="Proteomes" id="UP000055611"/>
    </source>
</evidence>
<name>A0A126QSM3_9BACT</name>
<accession>A0A126QSM3</accession>
<proteinExistence type="predicted"/>
<reference evidence="1 3" key="1">
    <citation type="journal article" date="2016" name="Front. Microbiol.">
        <title>Genome Sequence of the Piezophilic, Mesophilic Sulfate-Reducing Bacterium Desulfovibrio indicus J2T.</title>
        <authorList>
            <person name="Cao J."/>
            <person name="Maignien L."/>
            <person name="Shao Z."/>
            <person name="Alain K."/>
            <person name="Jebbar M."/>
        </authorList>
    </citation>
    <scope>NUCLEOTIDE SEQUENCE [LARGE SCALE GENOMIC DNA]</scope>
    <source>
        <strain evidence="1 3">J2</strain>
    </source>
</reference>
<evidence type="ECO:0000313" key="1">
    <source>
        <dbReference type="EMBL" id="AMK12808.1"/>
    </source>
</evidence>
<organism evidence="2 4">
    <name type="scientific">Pseudodesulfovibrio indicus</name>
    <dbReference type="NCBI Taxonomy" id="1716143"/>
    <lineage>
        <taxon>Bacteria</taxon>
        <taxon>Pseudomonadati</taxon>
        <taxon>Thermodesulfobacteriota</taxon>
        <taxon>Desulfovibrionia</taxon>
        <taxon>Desulfovibrionales</taxon>
        <taxon>Desulfovibrionaceae</taxon>
    </lineage>
</organism>
<reference evidence="2 4" key="2">
    <citation type="submission" date="2019-03" db="EMBL/GenBank/DDBJ databases">
        <title>Genomic Encyclopedia of Type Strains, Phase IV (KMG-IV): sequencing the most valuable type-strain genomes for metagenomic binning, comparative biology and taxonomic classification.</title>
        <authorList>
            <person name="Goeker M."/>
        </authorList>
    </citation>
    <scope>NUCLEOTIDE SEQUENCE [LARGE SCALE GENOMIC DNA]</scope>
    <source>
        <strain evidence="2 4">DSM 101483</strain>
    </source>
</reference>
<dbReference type="EMBL" id="SOBK01000011">
    <property type="protein sequence ID" value="TDT86699.1"/>
    <property type="molecule type" value="Genomic_DNA"/>
</dbReference>
<sequence length="781" mass="82951">MVLPWLLALVLGAGWWLTVWTPGYLERLVPELAGDMGLELKEFRVRDAGLFSADIGPVRLGDGAGALTLANVHVTYTPASLKAGRVNSVRLDGLRFACSYEGGEFRLPVLDLLPSSENDGAGAVKSIPPLPFDRVVIRDSVLDCTVEGRAVSIPFDAEVTPGESIEFSGEVRPRDQRLRLDGVVGPTLDDLSLKVAGDAVRLGAFDDLLPVPLAGSADLAAEGRVNLSDPANAVGAFDVSLTGADLRALGVRLAEDAVVEIKSELAEGTIRFSMNRVALAEPYPAALTVPAGSLSADALSMQFSLAGAGVEMGGRLDASRREAGDGLWDVSFTAVNPNRLEVQAPGRVIVLDGFIFSMQGTAAPGRADVVLNCGTRGTGLPQFGFTSGPMRLTLPLKWPAPGAHTPGKISLSSLKMDKRKLGDVTAQVRQQGTDLAYGGTLRTELLPGLKVPFSGVSSMTSNRTEITFKVDDYVLSGRFDPATLSPGLKGVVLTGMLGADGGVRVGERGVESWAGVRLRDGSLTMSEGAVTAVGINASFSSPDLFVLRSAPAQQISFAEVRAGEIVLTNGKVAYQLESMGSVLVEQAGFDWCGGHVSSKAFRVVPDSREYNVTLFCSELKLSEILSQLGLAKARGAAALSGELPVTWKNGKISFNSGFLHSTPGEGGTIQVDAMQDLVDAIPEGTPQRGQLELAREAVRDFEYKWVRIKADTVGDDLLVRLSVDGKPASTLPFVYKREFGGFMRVTGDVKGSNFQGLRLDVNFSVPLDRILLYKDITRMIE</sequence>
<evidence type="ECO:0000313" key="2">
    <source>
        <dbReference type="EMBL" id="TDT86699.1"/>
    </source>
</evidence>
<evidence type="ECO:0000313" key="4">
    <source>
        <dbReference type="Proteomes" id="UP000295506"/>
    </source>
</evidence>
<dbReference type="Proteomes" id="UP000295506">
    <property type="component" value="Unassembled WGS sequence"/>
</dbReference>
<dbReference type="KEGG" id="dej:AWY79_17715"/>
<keyword evidence="3" id="KW-1185">Reference proteome</keyword>
<dbReference type="Proteomes" id="UP000055611">
    <property type="component" value="Chromosome"/>
</dbReference>
<dbReference type="Pfam" id="PF11739">
    <property type="entry name" value="YdbH-like"/>
    <property type="match status" value="1"/>
</dbReference>